<dbReference type="Pfam" id="PF00905">
    <property type="entry name" value="Transpeptidase"/>
    <property type="match status" value="1"/>
</dbReference>
<dbReference type="RefSeq" id="WP_343057665.1">
    <property type="nucleotide sequence ID" value="NZ_JACHFN010000005.1"/>
</dbReference>
<evidence type="ECO:0000313" key="5">
    <source>
        <dbReference type="Proteomes" id="UP000525389"/>
    </source>
</evidence>
<dbReference type="InterPro" id="IPR001460">
    <property type="entry name" value="PCN-bd_Tpept"/>
</dbReference>
<keyword evidence="2" id="KW-0472">Membrane</keyword>
<keyword evidence="5" id="KW-1185">Reference proteome</keyword>
<dbReference type="PANTHER" id="PTHR30627:SF1">
    <property type="entry name" value="PEPTIDOGLYCAN D,D-TRANSPEPTIDASE FTSI"/>
    <property type="match status" value="1"/>
</dbReference>
<feature type="domain" description="Penicillin-binding protein transpeptidase" evidence="3">
    <location>
        <begin position="140"/>
        <end position="431"/>
    </location>
</feature>
<dbReference type="GO" id="GO:0008658">
    <property type="term" value="F:penicillin binding"/>
    <property type="evidence" value="ECO:0007669"/>
    <property type="project" value="InterPro"/>
</dbReference>
<dbReference type="GO" id="GO:0051301">
    <property type="term" value="P:cell division"/>
    <property type="evidence" value="ECO:0007669"/>
    <property type="project" value="UniProtKB-KW"/>
</dbReference>
<name>A0A7W8GF12_9DEIO</name>
<dbReference type="Proteomes" id="UP000525389">
    <property type="component" value="Unassembled WGS sequence"/>
</dbReference>
<accession>A0A7W8GF12</accession>
<protein>
    <submittedName>
        <fullName evidence="4">Cell division protein FtsI (Penicillin-binding protein 3)</fullName>
    </submittedName>
</protein>
<keyword evidence="4" id="KW-0132">Cell division</keyword>
<evidence type="ECO:0000313" key="4">
    <source>
        <dbReference type="EMBL" id="MBB5234113.1"/>
    </source>
</evidence>
<dbReference type="AlphaFoldDB" id="A0A7W8GF12"/>
<dbReference type="SUPFAM" id="SSF56601">
    <property type="entry name" value="beta-lactamase/transpeptidase-like"/>
    <property type="match status" value="1"/>
</dbReference>
<dbReference type="GO" id="GO:0005886">
    <property type="term" value="C:plasma membrane"/>
    <property type="evidence" value="ECO:0007669"/>
    <property type="project" value="TreeGrafter"/>
</dbReference>
<dbReference type="Gene3D" id="3.30.450.330">
    <property type="match status" value="1"/>
</dbReference>
<dbReference type="InterPro" id="IPR012338">
    <property type="entry name" value="Beta-lactam/transpept-like"/>
</dbReference>
<keyword evidence="4" id="KW-0131">Cell cycle</keyword>
<dbReference type="InterPro" id="IPR050515">
    <property type="entry name" value="Beta-lactam/transpept"/>
</dbReference>
<dbReference type="Gene3D" id="3.90.1310.10">
    <property type="entry name" value="Penicillin-binding protein 2a (Domain 2)"/>
    <property type="match status" value="1"/>
</dbReference>
<proteinExistence type="predicted"/>
<organism evidence="4 5">
    <name type="scientific">Deinococcus budaensis</name>
    <dbReference type="NCBI Taxonomy" id="1665626"/>
    <lineage>
        <taxon>Bacteria</taxon>
        <taxon>Thermotogati</taxon>
        <taxon>Deinococcota</taxon>
        <taxon>Deinococci</taxon>
        <taxon>Deinococcales</taxon>
        <taxon>Deinococcaceae</taxon>
        <taxon>Deinococcus</taxon>
    </lineage>
</organism>
<dbReference type="EMBL" id="JACHFN010000005">
    <property type="protein sequence ID" value="MBB5234113.1"/>
    <property type="molecule type" value="Genomic_DNA"/>
</dbReference>
<comment type="caution">
    <text evidence="4">The sequence shown here is derived from an EMBL/GenBank/DDBJ whole genome shotgun (WGS) entry which is preliminary data.</text>
</comment>
<evidence type="ECO:0000256" key="2">
    <source>
        <dbReference type="ARBA" id="ARBA00023136"/>
    </source>
</evidence>
<dbReference type="InterPro" id="IPR036138">
    <property type="entry name" value="PBP_dimer_sf"/>
</dbReference>
<sequence length="454" mass="48864">MRHKFSHDSDYQLARRATILAFLGLLSFATLAMALAQLTAPPRSAPTQPVSTTRAKLLSADGRILASGTLQKRRYPQGALAAQVVGFVGAAGGLEGLERLYNAQLERGEPLTLTLDTRVQAAVEAILADAVARTDAQYASAAVMETRTGKLTALASVPGFDANAWRQVPPDRWRNRAALDEYEPGSVIKALTVAALLNEGRTTPDATYDTPMWRRFAGATINDIVAHPGQLKTRQILRYSSNVGMTRLVENVPPQLLHRYFTAYGFGQPVKVGLPAGDGLLRDPEAWEPLSQATISFGQGMTVTTLQLAAAFNVMANSGRYVSPRLVLGAPTETRTVLTGATAASMREMLHFVIDEGIQTRAELPGYHVGGKTGTAQVVVDGRYSGEVFSSTFAGFFPADQPRFTVAVMVRGAKREFQGSQLAAPIFRDVMSSLLSLYAVGPQAEPPPKRHTVP</sequence>
<reference evidence="4 5" key="1">
    <citation type="submission" date="2020-08" db="EMBL/GenBank/DDBJ databases">
        <title>Genomic Encyclopedia of Type Strains, Phase IV (KMG-IV): sequencing the most valuable type-strain genomes for metagenomic binning, comparative biology and taxonomic classification.</title>
        <authorList>
            <person name="Goeker M."/>
        </authorList>
    </citation>
    <scope>NUCLEOTIDE SEQUENCE [LARGE SCALE GENOMIC DNA]</scope>
    <source>
        <strain evidence="4 5">DSM 101791</strain>
    </source>
</reference>
<evidence type="ECO:0000259" key="3">
    <source>
        <dbReference type="Pfam" id="PF00905"/>
    </source>
</evidence>
<comment type="subcellular location">
    <subcellularLocation>
        <location evidence="1">Membrane</location>
    </subcellularLocation>
</comment>
<dbReference type="PANTHER" id="PTHR30627">
    <property type="entry name" value="PEPTIDOGLYCAN D,D-TRANSPEPTIDASE"/>
    <property type="match status" value="1"/>
</dbReference>
<gene>
    <name evidence="4" type="ORF">HNQ09_001551</name>
</gene>
<dbReference type="Gene3D" id="3.40.710.10">
    <property type="entry name" value="DD-peptidase/beta-lactamase superfamily"/>
    <property type="match status" value="1"/>
</dbReference>
<evidence type="ECO:0000256" key="1">
    <source>
        <dbReference type="ARBA" id="ARBA00004370"/>
    </source>
</evidence>
<dbReference type="SUPFAM" id="SSF56519">
    <property type="entry name" value="Penicillin binding protein dimerisation domain"/>
    <property type="match status" value="1"/>
</dbReference>
<dbReference type="GO" id="GO:0071555">
    <property type="term" value="P:cell wall organization"/>
    <property type="evidence" value="ECO:0007669"/>
    <property type="project" value="TreeGrafter"/>
</dbReference>